<protein>
    <submittedName>
        <fullName evidence="1">Uncharacterized protein</fullName>
    </submittedName>
</protein>
<organism evidence="1 2">
    <name type="scientific">Stieleria marina</name>
    <dbReference type="NCBI Taxonomy" id="1930275"/>
    <lineage>
        <taxon>Bacteria</taxon>
        <taxon>Pseudomonadati</taxon>
        <taxon>Planctomycetota</taxon>
        <taxon>Planctomycetia</taxon>
        <taxon>Pirellulales</taxon>
        <taxon>Pirellulaceae</taxon>
        <taxon>Stieleria</taxon>
    </lineage>
</organism>
<evidence type="ECO:0000313" key="2">
    <source>
        <dbReference type="Proteomes" id="UP000319817"/>
    </source>
</evidence>
<reference evidence="1 2" key="1">
    <citation type="submission" date="2019-02" db="EMBL/GenBank/DDBJ databases">
        <title>Deep-cultivation of Planctomycetes and their phenomic and genomic characterization uncovers novel biology.</title>
        <authorList>
            <person name="Wiegand S."/>
            <person name="Jogler M."/>
            <person name="Boedeker C."/>
            <person name="Pinto D."/>
            <person name="Vollmers J."/>
            <person name="Rivas-Marin E."/>
            <person name="Kohn T."/>
            <person name="Peeters S.H."/>
            <person name="Heuer A."/>
            <person name="Rast P."/>
            <person name="Oberbeckmann S."/>
            <person name="Bunk B."/>
            <person name="Jeske O."/>
            <person name="Meyerdierks A."/>
            <person name="Storesund J.E."/>
            <person name="Kallscheuer N."/>
            <person name="Luecker S."/>
            <person name="Lage O.M."/>
            <person name="Pohl T."/>
            <person name="Merkel B.J."/>
            <person name="Hornburger P."/>
            <person name="Mueller R.-W."/>
            <person name="Bruemmer F."/>
            <person name="Labrenz M."/>
            <person name="Spormann A.M."/>
            <person name="Op den Camp H."/>
            <person name="Overmann J."/>
            <person name="Amann R."/>
            <person name="Jetten M.S.M."/>
            <person name="Mascher T."/>
            <person name="Medema M.H."/>
            <person name="Devos D.P."/>
            <person name="Kaster A.-K."/>
            <person name="Ovreas L."/>
            <person name="Rohde M."/>
            <person name="Galperin M.Y."/>
            <person name="Jogler C."/>
        </authorList>
    </citation>
    <scope>NUCLEOTIDE SEQUENCE [LARGE SCALE GENOMIC DNA]</scope>
    <source>
        <strain evidence="1 2">K23_9</strain>
    </source>
</reference>
<gene>
    <name evidence="1" type="ORF">K239x_27640</name>
</gene>
<sequence>MIQNWVDALRSKGLLNDFVSMAHPDLASTISILGEATKGWIRNGVVDS</sequence>
<dbReference type="Proteomes" id="UP000319817">
    <property type="component" value="Chromosome"/>
</dbReference>
<dbReference type="AlphaFoldDB" id="A0A517NUH5"/>
<name>A0A517NUH5_9BACT</name>
<keyword evidence="2" id="KW-1185">Reference proteome</keyword>
<dbReference type="EMBL" id="CP036526">
    <property type="protein sequence ID" value="QDT10774.1"/>
    <property type="molecule type" value="Genomic_DNA"/>
</dbReference>
<proteinExistence type="predicted"/>
<accession>A0A517NUH5</accession>
<evidence type="ECO:0000313" key="1">
    <source>
        <dbReference type="EMBL" id="QDT10774.1"/>
    </source>
</evidence>